<dbReference type="GO" id="GO:0060271">
    <property type="term" value="P:cilium assembly"/>
    <property type="evidence" value="ECO:0007669"/>
    <property type="project" value="TreeGrafter"/>
</dbReference>
<dbReference type="InterPro" id="IPR036034">
    <property type="entry name" value="PDZ_sf"/>
</dbReference>
<dbReference type="PANTHER" id="PTHR14611">
    <property type="entry name" value="TECTONIC FAMILY MEMBER"/>
    <property type="match status" value="1"/>
</dbReference>
<dbReference type="Pfam" id="PF07773">
    <property type="entry name" value="TCTN_DUF1619"/>
    <property type="match status" value="2"/>
</dbReference>
<gene>
    <name evidence="2" type="ORF">T10_8739</name>
</gene>
<dbReference type="Gene3D" id="1.20.58.900">
    <property type="match status" value="1"/>
</dbReference>
<organism evidence="2 3">
    <name type="scientific">Trichinella papuae</name>
    <dbReference type="NCBI Taxonomy" id="268474"/>
    <lineage>
        <taxon>Eukaryota</taxon>
        <taxon>Metazoa</taxon>
        <taxon>Ecdysozoa</taxon>
        <taxon>Nematoda</taxon>
        <taxon>Enoplea</taxon>
        <taxon>Dorylaimia</taxon>
        <taxon>Trichinellida</taxon>
        <taxon>Trichinellidae</taxon>
        <taxon>Trichinella</taxon>
    </lineage>
</organism>
<dbReference type="SUPFAM" id="SSF50729">
    <property type="entry name" value="PH domain-like"/>
    <property type="match status" value="1"/>
</dbReference>
<dbReference type="GO" id="GO:0035869">
    <property type="term" value="C:ciliary transition zone"/>
    <property type="evidence" value="ECO:0007669"/>
    <property type="project" value="TreeGrafter"/>
</dbReference>
<dbReference type="STRING" id="268474.A0A0V1MA96"/>
<feature type="domain" description="RUN" evidence="1">
    <location>
        <begin position="26"/>
        <end position="185"/>
    </location>
</feature>
<protein>
    <recommendedName>
        <fullName evidence="1">RUN domain-containing protein</fullName>
    </recommendedName>
</protein>
<sequence>MSVTHPALKKLKDFIRSFYEYPDAITDKHAELKPFCIAVENILYFGTCYKREKTSDILWNCLSTLDFYYKRHEIPAAVENCVKYVLRRTNVVSGIGRLRLVIRYGLQYKILHSIFSILLRKPLLMNVMEKYNFIQKISLLTVAVETLQTIYDNCSVMGDDILAEILVSTLEVLKNCRFELSLRNSAFLDKDWVLPEYRIYEFVPCDKVGLDIKLIKGYALVLDVEAGSVADEDIEPGDIIDEIYGQCTFNLSKGKIIQILDEYKRTPVYMNVVKCLDSNDEIFEPLQFILENANLNPNVLLSRRLERLEEATMENNTKNNLSQEQENDQTVHRFIASYCGCCKVAEGTVSEQIGIGIDDVSAQCQQVKNIILEINVTKAVSSLCDTGEILFEHTFTEIVSCGRRVDHPKLFAYVVGFVPQMANLRLQNDHYASAKVTALQLHVSPLMLQLINFIELIIAVTCVAFVTDCLPVNEDVLCNSYLNAKLSKQCDRRNTNCPSANPLCTVYDNSNQNANKDDANIERIMNIEQYEHYSNFKKVNKQNQQYFDEQPIDQKIPDKYTKGTPLLAVSEQDELFYFVFPRPFLSNNCNYDSTSEFLHNEKHLCTENTNNLQKRCETERTLSASFFYKGYRLLKSPKFLKESVVARNTFADKNNLKSLYNNSITVPITLWNGLTNKSKTRNIRFHNYDSNKDSYFDSSKNICHNVALKVDFTIKVSMDNLIDEAYVVVRTGDVEANSSTTFSRQFSIEYKTSDYMNENAQNTNEGYSIGSEIALLTEEIKENTTLNLKILDTFLPKPDGLCKNANRINIRFGYTTIAACFLEFPKQLNSTSCKTFQESIDNFIYFNASFWKLSSTNTVSENNNENWIPILYGSKIPSQQVKFENGQCQNIVLKATFEILVIKAGSSSANPKVTIIGASVKPDAYYNLPPKVQSPTHGSLLNERKYTVQLTVSFNEINRPDKEEQNVFNIILKKLGW</sequence>
<accession>A0A0V1MA96</accession>
<dbReference type="Proteomes" id="UP000054843">
    <property type="component" value="Unassembled WGS sequence"/>
</dbReference>
<dbReference type="SUPFAM" id="SSF140741">
    <property type="entry name" value="RUN domain-like"/>
    <property type="match status" value="1"/>
</dbReference>
<dbReference type="EMBL" id="JYDO01000156">
    <property type="protein sequence ID" value="KRZ68705.1"/>
    <property type="molecule type" value="Genomic_DNA"/>
</dbReference>
<dbReference type="SUPFAM" id="SSF50156">
    <property type="entry name" value="PDZ domain-like"/>
    <property type="match status" value="1"/>
</dbReference>
<dbReference type="OrthoDB" id="9044749at2759"/>
<evidence type="ECO:0000313" key="2">
    <source>
        <dbReference type="EMBL" id="KRZ68705.1"/>
    </source>
</evidence>
<dbReference type="InterPro" id="IPR011993">
    <property type="entry name" value="PH-like_dom_sf"/>
</dbReference>
<reference evidence="2 3" key="1">
    <citation type="submission" date="2015-01" db="EMBL/GenBank/DDBJ databases">
        <title>Evolution of Trichinella species and genotypes.</title>
        <authorList>
            <person name="Korhonen P.K."/>
            <person name="Edoardo P."/>
            <person name="Giuseppe L.R."/>
            <person name="Gasser R.B."/>
        </authorList>
    </citation>
    <scope>NUCLEOTIDE SEQUENCE [LARGE SCALE GENOMIC DNA]</scope>
    <source>
        <strain evidence="2">ISS1980</strain>
    </source>
</reference>
<dbReference type="PROSITE" id="PS50826">
    <property type="entry name" value="RUN"/>
    <property type="match status" value="1"/>
</dbReference>
<dbReference type="InterPro" id="IPR011677">
    <property type="entry name" value="TCTN1-3_dom"/>
</dbReference>
<keyword evidence="3" id="KW-1185">Reference proteome</keyword>
<dbReference type="AlphaFoldDB" id="A0A0V1MA96"/>
<evidence type="ECO:0000313" key="3">
    <source>
        <dbReference type="Proteomes" id="UP000054843"/>
    </source>
</evidence>
<evidence type="ECO:0000259" key="1">
    <source>
        <dbReference type="PROSITE" id="PS50826"/>
    </source>
</evidence>
<dbReference type="CDD" id="cd17682">
    <property type="entry name" value="RUN_RUFY4_like"/>
    <property type="match status" value="1"/>
</dbReference>
<comment type="caution">
    <text evidence="2">The sequence shown here is derived from an EMBL/GenBank/DDBJ whole genome shotgun (WGS) entry which is preliminary data.</text>
</comment>
<dbReference type="InterPro" id="IPR004012">
    <property type="entry name" value="Run_dom"/>
</dbReference>
<dbReference type="PANTHER" id="PTHR14611:SF2">
    <property type="entry name" value="TECTONIC"/>
    <property type="match status" value="1"/>
</dbReference>
<dbReference type="InterPro" id="IPR040354">
    <property type="entry name" value="TCTN1-3"/>
</dbReference>
<dbReference type="Gene3D" id="2.30.29.30">
    <property type="entry name" value="Pleckstrin-homology domain (PH domain)/Phosphotyrosine-binding domain (PTB)"/>
    <property type="match status" value="1"/>
</dbReference>
<proteinExistence type="predicted"/>
<name>A0A0V1MA96_9BILA</name>
<dbReference type="InterPro" id="IPR037213">
    <property type="entry name" value="Run_dom_sf"/>
</dbReference>